<proteinExistence type="predicted"/>
<dbReference type="EMBL" id="KZ820297">
    <property type="protein sequence ID" value="PWN47961.1"/>
    <property type="molecule type" value="Genomic_DNA"/>
</dbReference>
<name>A0ACD0NQ86_9BASI</name>
<evidence type="ECO:0000313" key="1">
    <source>
        <dbReference type="EMBL" id="PWN47961.1"/>
    </source>
</evidence>
<dbReference type="Proteomes" id="UP000245626">
    <property type="component" value="Unassembled WGS sequence"/>
</dbReference>
<accession>A0ACD0NQ86</accession>
<reference evidence="1 2" key="1">
    <citation type="journal article" date="2018" name="Mol. Biol. Evol.">
        <title>Broad Genomic Sampling Reveals a Smut Pathogenic Ancestry of the Fungal Clade Ustilaginomycotina.</title>
        <authorList>
            <person name="Kijpornyongpan T."/>
            <person name="Mondo S.J."/>
            <person name="Barry K."/>
            <person name="Sandor L."/>
            <person name="Lee J."/>
            <person name="Lipzen A."/>
            <person name="Pangilinan J."/>
            <person name="LaButti K."/>
            <person name="Hainaut M."/>
            <person name="Henrissat B."/>
            <person name="Grigoriev I.V."/>
            <person name="Spatafora J.W."/>
            <person name="Aime M.C."/>
        </authorList>
    </citation>
    <scope>NUCLEOTIDE SEQUENCE [LARGE SCALE GENOMIC DNA]</scope>
    <source>
        <strain evidence="1 2">SA 807</strain>
    </source>
</reference>
<keyword evidence="2" id="KW-1185">Reference proteome</keyword>
<sequence length="622" mass="70357">MATRPLTSFELIKTDLLRLGSNPLTLRRRLHPSSCSQPMQSPPPRPPPGYRFIKASPSQVLLPLTVSNKCGQAFRWRGVKIWEPLTDLAPSSPFIKAEPSSSSEGGPPFIKPEPGIELGFEDEATLSPPDAGHRESLRDLFEEQTEWSICLADRVVLLRQDEKRGYLYHRTLTPSRNGDTKGQGSIDEEKLSEQTSEWLLDYLNMNVPLESLYEEWSRRDKVFARFSDRFAGLRMLRQDPWECLCAFICSSNNNIARIGQMVQNLCTHFSEPLLEHTYPPCPLQVDEGEGQVKGESGRRRRETTTPEVKPAEATIVYYPFPSPETLAKPGVEARLRELGFGYRAKYLAQTAQMLCQSHPKPHVSLQRQALDPDPETELNVTGRPRRRPSSFSTPSSVASSNSGESPKKRKRDGSNQVVAQRDVEVEGETSPSPSEHSVNSYLHSLREMSYDKAKAELIKLPGVGPKVADCILLMSLDQPSSIPVDRHVFQFAARWYGLRSQKYEEIAETLRQLWGEYAGWAHSVLFTADLRSFSNYQPNLLKKEEEEQKSLSNQVKGKIKVKEEEEWSKPVKANDSLTTPKWKDINIPTKGPTSPSQFEVQGQDGKGEVKRRREGRSKTKRK</sequence>
<organism evidence="1 2">
    <name type="scientific">Violaceomyces palustris</name>
    <dbReference type="NCBI Taxonomy" id="1673888"/>
    <lineage>
        <taxon>Eukaryota</taxon>
        <taxon>Fungi</taxon>
        <taxon>Dikarya</taxon>
        <taxon>Basidiomycota</taxon>
        <taxon>Ustilaginomycotina</taxon>
        <taxon>Ustilaginomycetes</taxon>
        <taxon>Violaceomycetales</taxon>
        <taxon>Violaceomycetaceae</taxon>
        <taxon>Violaceomyces</taxon>
    </lineage>
</organism>
<gene>
    <name evidence="1" type="ORF">IE53DRAFT_220982</name>
</gene>
<protein>
    <submittedName>
        <fullName evidence="1">DNA glycosylase</fullName>
    </submittedName>
</protein>
<evidence type="ECO:0000313" key="2">
    <source>
        <dbReference type="Proteomes" id="UP000245626"/>
    </source>
</evidence>